<dbReference type="SUPFAM" id="SSF52172">
    <property type="entry name" value="CheY-like"/>
    <property type="match status" value="1"/>
</dbReference>
<feature type="modified residue" description="4-aspartylphosphate" evidence="3">
    <location>
        <position position="53"/>
    </location>
</feature>
<proteinExistence type="predicted"/>
<reference key="1">
    <citation type="submission" date="2009-08" db="EMBL/GenBank/DDBJ databases">
        <title>The genome sequence of Spirochaeta thermophila DSM6192.</title>
        <authorList>
            <person name="Angelov A."/>
            <person name="Mientus M."/>
            <person name="Wittenberg S."/>
            <person name="Lehmann R."/>
            <person name="Liesegang H."/>
            <person name="Daniel R."/>
            <person name="Liebl W."/>
        </authorList>
    </citation>
    <scope>NUCLEOTIDE SEQUENCE</scope>
    <source>
        <strain>DSM 6192</strain>
    </source>
</reference>
<protein>
    <submittedName>
        <fullName evidence="5">Chemotaxis protein CheY</fullName>
    </submittedName>
</protein>
<accession>E0RPM1</accession>
<reference evidence="5 6" key="2">
    <citation type="journal article" date="2010" name="J. Bacteriol.">
        <title>Genome sequence of the polysaccharide-degrading, thermophilic anaerobe Spirochaeta thermophila DSM 6192.</title>
        <authorList>
            <person name="Angelov A."/>
            <person name="Liebl S."/>
            <person name="Ballschmiter M."/>
            <person name="Bomeke M."/>
            <person name="Lehmann R."/>
            <person name="Liesegang H."/>
            <person name="Daniel R."/>
            <person name="Liebl W."/>
        </authorList>
    </citation>
    <scope>NUCLEOTIDE SEQUENCE [LARGE SCALE GENOMIC DNA]</scope>
    <source>
        <strain evidence="6">ATCC 49972 / DSM 6192 / RI 19.B1</strain>
    </source>
</reference>
<dbReference type="RefSeq" id="WP_013313176.1">
    <property type="nucleotide sequence ID" value="NC_014484.1"/>
</dbReference>
<evidence type="ECO:0000259" key="4">
    <source>
        <dbReference type="PROSITE" id="PS50110"/>
    </source>
</evidence>
<evidence type="ECO:0000313" key="6">
    <source>
        <dbReference type="Proteomes" id="UP000001296"/>
    </source>
</evidence>
<dbReference type="InterPro" id="IPR050595">
    <property type="entry name" value="Bact_response_regulator"/>
</dbReference>
<dbReference type="PANTHER" id="PTHR44591:SF14">
    <property type="entry name" value="PROTEIN PILG"/>
    <property type="match status" value="1"/>
</dbReference>
<dbReference type="Gene3D" id="3.40.50.2300">
    <property type="match status" value="1"/>
</dbReference>
<dbReference type="EMBL" id="CP001698">
    <property type="protein sequence ID" value="ADN01335.1"/>
    <property type="molecule type" value="Genomic_DNA"/>
</dbReference>
<dbReference type="Proteomes" id="UP000001296">
    <property type="component" value="Chromosome"/>
</dbReference>
<evidence type="ECO:0000313" key="5">
    <source>
        <dbReference type="EMBL" id="ADN01335.1"/>
    </source>
</evidence>
<dbReference type="eggNOG" id="COG2201">
    <property type="taxonomic scope" value="Bacteria"/>
</dbReference>
<dbReference type="HOGENOM" id="CLU_000445_69_15_12"/>
<evidence type="ECO:0000256" key="2">
    <source>
        <dbReference type="ARBA" id="ARBA00023012"/>
    </source>
</evidence>
<gene>
    <name evidence="5" type="primary">cheY1</name>
    <name evidence="5" type="ordered locus">STHERM_c03620</name>
</gene>
<dbReference type="Pfam" id="PF00072">
    <property type="entry name" value="Response_reg"/>
    <property type="match status" value="1"/>
</dbReference>
<organism evidence="5 6">
    <name type="scientific">Winmispira thermophila (strain ATCC 49972 / DSM 6192 / RI 19.B1)</name>
    <name type="common">Spirochaeta thermophila</name>
    <dbReference type="NCBI Taxonomy" id="665571"/>
    <lineage>
        <taxon>Bacteria</taxon>
        <taxon>Pseudomonadati</taxon>
        <taxon>Spirochaetota</taxon>
        <taxon>Spirochaetia</taxon>
        <taxon>Winmispirales</taxon>
        <taxon>Winmispiraceae</taxon>
        <taxon>Winmispira</taxon>
    </lineage>
</organism>
<evidence type="ECO:0000256" key="3">
    <source>
        <dbReference type="PROSITE-ProRule" id="PRU00169"/>
    </source>
</evidence>
<dbReference type="PANTHER" id="PTHR44591">
    <property type="entry name" value="STRESS RESPONSE REGULATOR PROTEIN 1"/>
    <property type="match status" value="1"/>
</dbReference>
<dbReference type="SMART" id="SM00448">
    <property type="entry name" value="REC"/>
    <property type="match status" value="1"/>
</dbReference>
<dbReference type="InterPro" id="IPR001789">
    <property type="entry name" value="Sig_transdc_resp-reg_receiver"/>
</dbReference>
<dbReference type="InterPro" id="IPR011006">
    <property type="entry name" value="CheY-like_superfamily"/>
</dbReference>
<dbReference type="PROSITE" id="PS50110">
    <property type="entry name" value="RESPONSE_REGULATORY"/>
    <property type="match status" value="1"/>
</dbReference>
<dbReference type="GO" id="GO:0000160">
    <property type="term" value="P:phosphorelay signal transduction system"/>
    <property type="evidence" value="ECO:0007669"/>
    <property type="project" value="UniProtKB-KW"/>
</dbReference>
<dbReference type="PaxDb" id="665571-STHERM_c03620"/>
<keyword evidence="2" id="KW-0902">Two-component regulatory system</keyword>
<name>E0RPM1_WINT6</name>
<dbReference type="AlphaFoldDB" id="E0RPM1"/>
<evidence type="ECO:0000256" key="1">
    <source>
        <dbReference type="ARBA" id="ARBA00022553"/>
    </source>
</evidence>
<keyword evidence="1 3" id="KW-0597">Phosphoprotein</keyword>
<dbReference type="KEGG" id="sta:STHERM_c03620"/>
<feature type="domain" description="Response regulatory" evidence="4">
    <location>
        <begin position="3"/>
        <end position="118"/>
    </location>
</feature>
<sequence length="122" mass="13316">MKKALVVDDSRTIRNLLAGILEEMGIEVAGFAADGEEAIVAFQRIRPDLVTLDITMPRADGLLCLERMKQLDPRTAIVIISALSDERTALTALKKGAAGFIKKPFTPEEVKRTLSHVLEVTA</sequence>